<dbReference type="RefSeq" id="WP_239266315.1">
    <property type="nucleotide sequence ID" value="NZ_JAKRCV010000083.1"/>
</dbReference>
<protein>
    <submittedName>
        <fullName evidence="1">Uncharacterized protein</fullName>
    </submittedName>
</protein>
<gene>
    <name evidence="1" type="ORF">MHL29_16860</name>
</gene>
<evidence type="ECO:0000313" key="1">
    <source>
        <dbReference type="EMBL" id="MCG7323548.1"/>
    </source>
</evidence>
<sequence>MPDLPVTSAEPLPVLVYDDTTALGRVQARALWHVVSRDRFELRPWRRLPLERWGLTPDDCRRALVWIGRDGAVSRGREVWPELLRHGHRFLRPAVRPAETLVRARARR</sequence>
<name>A0ABS9Q8V4_9MICO</name>
<organism evidence="1 2">
    <name type="scientific">Arsenicicoccus bolidensis</name>
    <dbReference type="NCBI Taxonomy" id="229480"/>
    <lineage>
        <taxon>Bacteria</taxon>
        <taxon>Bacillati</taxon>
        <taxon>Actinomycetota</taxon>
        <taxon>Actinomycetes</taxon>
        <taxon>Micrococcales</taxon>
        <taxon>Intrasporangiaceae</taxon>
        <taxon>Arsenicicoccus</taxon>
    </lineage>
</organism>
<accession>A0ABS9Q8V4</accession>
<dbReference type="Proteomes" id="UP001521931">
    <property type="component" value="Unassembled WGS sequence"/>
</dbReference>
<evidence type="ECO:0000313" key="2">
    <source>
        <dbReference type="Proteomes" id="UP001521931"/>
    </source>
</evidence>
<reference evidence="1 2" key="1">
    <citation type="submission" date="2022-02" db="EMBL/GenBank/DDBJ databases">
        <title>Uncovering new skin microbiome diversity through culturing and metagenomics.</title>
        <authorList>
            <person name="Conlan S."/>
            <person name="Deming C."/>
            <person name="Nisc Comparative Sequencing Program N."/>
            <person name="Segre J.A."/>
        </authorList>
    </citation>
    <scope>NUCLEOTIDE SEQUENCE [LARGE SCALE GENOMIC DNA]</scope>
    <source>
        <strain evidence="1 2">ACRQZ</strain>
    </source>
</reference>
<proteinExistence type="predicted"/>
<keyword evidence="2" id="KW-1185">Reference proteome</keyword>
<dbReference type="EMBL" id="JAKRCV010000083">
    <property type="protein sequence ID" value="MCG7323548.1"/>
    <property type="molecule type" value="Genomic_DNA"/>
</dbReference>
<comment type="caution">
    <text evidence="1">The sequence shown here is derived from an EMBL/GenBank/DDBJ whole genome shotgun (WGS) entry which is preliminary data.</text>
</comment>